<dbReference type="Pfam" id="PF00069">
    <property type="entry name" value="Pkinase"/>
    <property type="match status" value="1"/>
</dbReference>
<evidence type="ECO:0000256" key="2">
    <source>
        <dbReference type="ARBA" id="ARBA00022527"/>
    </source>
</evidence>
<evidence type="ECO:0000256" key="20">
    <source>
        <dbReference type="SAM" id="Phobius"/>
    </source>
</evidence>
<evidence type="ECO:0000259" key="22">
    <source>
        <dbReference type="PROSITE" id="PS50927"/>
    </source>
</evidence>
<keyword evidence="8 18" id="KW-0547">Nucleotide-binding</keyword>
<dbReference type="PROSITE" id="PS00108">
    <property type="entry name" value="PROTEIN_KINASE_ST"/>
    <property type="match status" value="1"/>
</dbReference>
<name>A0A8X8DHK9_POPTO</name>
<dbReference type="Pfam" id="PF01453">
    <property type="entry name" value="B_lectin"/>
    <property type="match status" value="1"/>
</dbReference>
<keyword evidence="4 18" id="KW-0808">Transferase</keyword>
<dbReference type="FunFam" id="3.30.200.20:FF:000059">
    <property type="entry name" value="S-receptor-like serine/threonine-protein kinase"/>
    <property type="match status" value="1"/>
</dbReference>
<evidence type="ECO:0000256" key="14">
    <source>
        <dbReference type="ARBA" id="ARBA00023170"/>
    </source>
</evidence>
<keyword evidence="14" id="KW-0675">Receptor</keyword>
<feature type="binding site" evidence="19">
    <location>
        <position position="564"/>
    </location>
    <ligand>
        <name>ATP</name>
        <dbReference type="ChEBI" id="CHEBI:30616"/>
    </ligand>
</feature>
<dbReference type="InterPro" id="IPR024171">
    <property type="entry name" value="SRK-like_kinase"/>
</dbReference>
<dbReference type="FunFam" id="2.90.10.30:FF:000001">
    <property type="entry name" value="Serine/threonine-protein kinase"/>
    <property type="match status" value="1"/>
</dbReference>
<keyword evidence="5 20" id="KW-0812">Transmembrane</keyword>
<comment type="similarity">
    <text evidence="18">Belongs to the protein kinase superfamily. Ser/Thr protein kinase family.</text>
</comment>
<proteinExistence type="inferred from homology"/>
<dbReference type="EC" id="2.7.11.1" evidence="18"/>
<evidence type="ECO:0000256" key="12">
    <source>
        <dbReference type="ARBA" id="ARBA00023136"/>
    </source>
</evidence>
<dbReference type="PROSITE" id="PS00107">
    <property type="entry name" value="PROTEIN_KINASE_ATP"/>
    <property type="match status" value="1"/>
</dbReference>
<dbReference type="InterPro" id="IPR017441">
    <property type="entry name" value="Protein_kinase_ATP_BS"/>
</dbReference>
<dbReference type="PIRSF" id="PIRSF000641">
    <property type="entry name" value="SRK"/>
    <property type="match status" value="1"/>
</dbReference>
<evidence type="ECO:0000256" key="4">
    <source>
        <dbReference type="ARBA" id="ARBA00022679"/>
    </source>
</evidence>
<gene>
    <name evidence="23" type="ORF">POTOM_001259</name>
</gene>
<dbReference type="InterPro" id="IPR051343">
    <property type="entry name" value="G-type_lectin_kinases/EP1-like"/>
</dbReference>
<keyword evidence="12 20" id="KW-0472">Membrane</keyword>
<evidence type="ECO:0000256" key="17">
    <source>
        <dbReference type="ARBA" id="ARBA00048679"/>
    </source>
</evidence>
<evidence type="ECO:0000256" key="6">
    <source>
        <dbReference type="ARBA" id="ARBA00022729"/>
    </source>
</evidence>
<dbReference type="SMART" id="SM00108">
    <property type="entry name" value="B_lectin"/>
    <property type="match status" value="1"/>
</dbReference>
<dbReference type="OrthoDB" id="1930390at2759"/>
<evidence type="ECO:0000256" key="3">
    <source>
        <dbReference type="ARBA" id="ARBA00022536"/>
    </source>
</evidence>
<evidence type="ECO:0000313" key="24">
    <source>
        <dbReference type="Proteomes" id="UP000886885"/>
    </source>
</evidence>
<keyword evidence="6" id="KW-0732">Signal</keyword>
<evidence type="ECO:0000256" key="15">
    <source>
        <dbReference type="ARBA" id="ARBA00023180"/>
    </source>
</evidence>
<keyword evidence="15" id="KW-0325">Glycoprotein</keyword>
<feature type="transmembrane region" description="Helical" evidence="20">
    <location>
        <begin position="20"/>
        <end position="45"/>
    </location>
</feature>
<keyword evidence="13" id="KW-1015">Disulfide bond</keyword>
<reference evidence="23" key="1">
    <citation type="journal article" date="2020" name="bioRxiv">
        <title>Hybrid origin of Populus tomentosa Carr. identified through genome sequencing and phylogenomic analysis.</title>
        <authorList>
            <person name="An X."/>
            <person name="Gao K."/>
            <person name="Chen Z."/>
            <person name="Li J."/>
            <person name="Yang X."/>
            <person name="Yang X."/>
            <person name="Zhou J."/>
            <person name="Guo T."/>
            <person name="Zhao T."/>
            <person name="Huang S."/>
            <person name="Miao D."/>
            <person name="Khan W.U."/>
            <person name="Rao P."/>
            <person name="Ye M."/>
            <person name="Lei B."/>
            <person name="Liao W."/>
            <person name="Wang J."/>
            <person name="Ji L."/>
            <person name="Li Y."/>
            <person name="Guo B."/>
            <person name="Mustafa N.S."/>
            <person name="Li S."/>
            <person name="Yun Q."/>
            <person name="Keller S.R."/>
            <person name="Mao J."/>
            <person name="Zhang R."/>
            <person name="Strauss S.H."/>
        </authorList>
    </citation>
    <scope>NUCLEOTIDE SEQUENCE</scope>
    <source>
        <strain evidence="23">GM15</strain>
        <tissue evidence="23">Leaf</tissue>
    </source>
</reference>
<dbReference type="GO" id="GO:0016020">
    <property type="term" value="C:membrane"/>
    <property type="evidence" value="ECO:0007669"/>
    <property type="project" value="UniProtKB-SubCell"/>
</dbReference>
<dbReference type="EMBL" id="JAAWWB010000001">
    <property type="protein sequence ID" value="KAG6792116.1"/>
    <property type="molecule type" value="Genomic_DNA"/>
</dbReference>
<evidence type="ECO:0000256" key="7">
    <source>
        <dbReference type="ARBA" id="ARBA00022734"/>
    </source>
</evidence>
<feature type="domain" description="Bulb-type lectin" evidence="22">
    <location>
        <begin position="53"/>
        <end position="171"/>
    </location>
</feature>
<evidence type="ECO:0000256" key="18">
    <source>
        <dbReference type="PIRNR" id="PIRNR000641"/>
    </source>
</evidence>
<dbReference type="GO" id="GO:0030246">
    <property type="term" value="F:carbohydrate binding"/>
    <property type="evidence" value="ECO:0007669"/>
    <property type="project" value="UniProtKB-KW"/>
</dbReference>
<keyword evidence="10 18" id="KW-0067">ATP-binding</keyword>
<dbReference type="GO" id="GO:0004674">
    <property type="term" value="F:protein serine/threonine kinase activity"/>
    <property type="evidence" value="ECO:0007669"/>
    <property type="project" value="UniProtKB-KW"/>
</dbReference>
<dbReference type="Proteomes" id="UP000886885">
    <property type="component" value="Chromosome 1A"/>
</dbReference>
<dbReference type="InterPro" id="IPR001480">
    <property type="entry name" value="Bulb-type_lectin_dom"/>
</dbReference>
<dbReference type="PANTHER" id="PTHR47976:SF78">
    <property type="entry name" value="RECEPTOR-LIKE SERINE_THREONINE-PROTEIN KINASE"/>
    <property type="match status" value="1"/>
</dbReference>
<evidence type="ECO:0000259" key="21">
    <source>
        <dbReference type="PROSITE" id="PS50011"/>
    </source>
</evidence>
<dbReference type="CDD" id="cd00028">
    <property type="entry name" value="B_lectin"/>
    <property type="match status" value="1"/>
</dbReference>
<evidence type="ECO:0000256" key="1">
    <source>
        <dbReference type="ARBA" id="ARBA00004479"/>
    </source>
</evidence>
<evidence type="ECO:0000256" key="5">
    <source>
        <dbReference type="ARBA" id="ARBA00022692"/>
    </source>
</evidence>
<feature type="domain" description="Protein kinase" evidence="21">
    <location>
        <begin position="533"/>
        <end position="811"/>
    </location>
</feature>
<dbReference type="GO" id="GO:0005524">
    <property type="term" value="F:ATP binding"/>
    <property type="evidence" value="ECO:0007669"/>
    <property type="project" value="UniProtKB-UniRule"/>
</dbReference>
<evidence type="ECO:0000313" key="23">
    <source>
        <dbReference type="EMBL" id="KAG6792116.1"/>
    </source>
</evidence>
<comment type="catalytic activity">
    <reaction evidence="17 18">
        <text>L-seryl-[protein] + ATP = O-phospho-L-seryl-[protein] + ADP + H(+)</text>
        <dbReference type="Rhea" id="RHEA:17989"/>
        <dbReference type="Rhea" id="RHEA-COMP:9863"/>
        <dbReference type="Rhea" id="RHEA-COMP:11604"/>
        <dbReference type="ChEBI" id="CHEBI:15378"/>
        <dbReference type="ChEBI" id="CHEBI:29999"/>
        <dbReference type="ChEBI" id="CHEBI:30616"/>
        <dbReference type="ChEBI" id="CHEBI:83421"/>
        <dbReference type="ChEBI" id="CHEBI:456216"/>
        <dbReference type="EC" id="2.7.11.1"/>
    </reaction>
</comment>
<dbReference type="PROSITE" id="PS50011">
    <property type="entry name" value="PROTEIN_KINASE_DOM"/>
    <property type="match status" value="1"/>
</dbReference>
<organism evidence="23 24">
    <name type="scientific">Populus tomentosa</name>
    <name type="common">Chinese white poplar</name>
    <dbReference type="NCBI Taxonomy" id="118781"/>
    <lineage>
        <taxon>Eukaryota</taxon>
        <taxon>Viridiplantae</taxon>
        <taxon>Streptophyta</taxon>
        <taxon>Embryophyta</taxon>
        <taxon>Tracheophyta</taxon>
        <taxon>Spermatophyta</taxon>
        <taxon>Magnoliopsida</taxon>
        <taxon>eudicotyledons</taxon>
        <taxon>Gunneridae</taxon>
        <taxon>Pentapetalae</taxon>
        <taxon>rosids</taxon>
        <taxon>fabids</taxon>
        <taxon>Malpighiales</taxon>
        <taxon>Salicaceae</taxon>
        <taxon>Saliceae</taxon>
        <taxon>Populus</taxon>
    </lineage>
</organism>
<feature type="transmembrane region" description="Helical" evidence="20">
    <location>
        <begin position="474"/>
        <end position="499"/>
    </location>
</feature>
<dbReference type="AlphaFoldDB" id="A0A8X8DHK9"/>
<evidence type="ECO:0000256" key="19">
    <source>
        <dbReference type="PROSITE-ProRule" id="PRU10141"/>
    </source>
</evidence>
<dbReference type="CDD" id="cd14066">
    <property type="entry name" value="STKc_IRAK"/>
    <property type="match status" value="1"/>
</dbReference>
<dbReference type="FunFam" id="1.10.510.10:FF:000237">
    <property type="entry name" value="G-type lectin S-receptor-like serine/threonine-protein kinase"/>
    <property type="match status" value="1"/>
</dbReference>
<evidence type="ECO:0000256" key="16">
    <source>
        <dbReference type="ARBA" id="ARBA00047899"/>
    </source>
</evidence>
<dbReference type="InterPro" id="IPR000719">
    <property type="entry name" value="Prot_kinase_dom"/>
</dbReference>
<keyword evidence="9 18" id="KW-0418">Kinase</keyword>
<keyword evidence="11 20" id="KW-1133">Transmembrane helix</keyword>
<dbReference type="PROSITE" id="PS50927">
    <property type="entry name" value="BULB_LECTIN"/>
    <property type="match status" value="1"/>
</dbReference>
<dbReference type="InterPro" id="IPR008271">
    <property type="entry name" value="Ser/Thr_kinase_AS"/>
</dbReference>
<sequence length="831" mass="93982">MTPAFVSCVKRPRLYTFRYLAPYSFSEITLHLTMASFAILLFLILPLQLDLSMAIITPSSSLTTNGNTWLSPSGEFAFGFRQLDNSNLFLLAIWFEVIPARTIVWHANGNNPLPRGSRVELTSSNLVLTDPKGLIIWQANPATPAISAAMLDTGNFVLKGNDSSTYIWETFKNPTDTILPTQTLDLGSKLVSRLTETNYSKGRFELNFSNGSLELNPIAWPSEFQYDHYYSSDTYNTDPYESGYRLVFNESANVYIVKLNGGIAQFPDWNRLNYSTGDNYYRATLGFDGVFTQYSLPKNSKNNEGWLPMQSIPLDMCKAILTDIGSGSCGFNSYCSIQENRKPTCACPPGYVFLDPNNSLGGCKPTFPQGCGLDDGRGDPEELYEIRQFDNVNWPLNDYESLSPYNQTQCEKSCLYDCSCAVAIFNGRVCWKKRLPLSNGRYLPTGFAKILFKVRKEVPPSGYCNGGSDKEKPVLLGSLLGSSAFLNVILLVVTFLILFRRRERKVKKVGSDSSIYFSTLRSFTYEELEEATDGFMEELGRGSFGIVYKGFMRSSSGNAIAVKKLDKLAQEREREFRTEVSAIGKTHHKNLVRLFGYCDEGSHRLLIYEFMSNGTLANFLFTLPRPDWHQRVKIALGVARGLLYLHEECEFPIIHCDIKPQNILLDDSFSARISDFGLAKLLLSNQTRTRTMIRGTRGYVAPEWFRNVPVTAKVDVYSFGVVLLEIICCRRSVVMDLEEEEEEEERAILTDWAYDCYIGGRIYHLVDNDKVAMDDKERLKKWVEVSLWCIQEEPSKRPTMKMVLEMLEGFLDVPSLLSLFPLGSNGELSRI</sequence>
<comment type="subcellular location">
    <subcellularLocation>
        <location evidence="1">Membrane</location>
        <topology evidence="1">Single-pass type I membrane protein</topology>
    </subcellularLocation>
</comment>
<keyword evidence="2 18" id="KW-0723">Serine/threonine-protein kinase</keyword>
<evidence type="ECO:0000256" key="9">
    <source>
        <dbReference type="ARBA" id="ARBA00022777"/>
    </source>
</evidence>
<dbReference type="InterPro" id="IPR003609">
    <property type="entry name" value="Pan_app"/>
</dbReference>
<evidence type="ECO:0000256" key="11">
    <source>
        <dbReference type="ARBA" id="ARBA00022989"/>
    </source>
</evidence>
<dbReference type="SMART" id="SM00220">
    <property type="entry name" value="S_TKc"/>
    <property type="match status" value="1"/>
</dbReference>
<keyword evidence="3" id="KW-0245">EGF-like domain</keyword>
<comment type="caution">
    <text evidence="23">The sequence shown here is derived from an EMBL/GenBank/DDBJ whole genome shotgun (WGS) entry which is preliminary data.</text>
</comment>
<protein>
    <recommendedName>
        <fullName evidence="18">Receptor-like serine/threonine-protein kinase</fullName>
        <ecNumber evidence="18">2.7.11.1</ecNumber>
    </recommendedName>
</protein>
<accession>A0A8X8DHK9</accession>
<keyword evidence="7" id="KW-0430">Lectin</keyword>
<dbReference type="PANTHER" id="PTHR47976">
    <property type="entry name" value="G-TYPE LECTIN S-RECEPTOR-LIKE SERINE/THREONINE-PROTEIN KINASE SD2-5"/>
    <property type="match status" value="1"/>
</dbReference>
<keyword evidence="24" id="KW-1185">Reference proteome</keyword>
<dbReference type="FunFam" id="2.90.10.10:FF:000013">
    <property type="entry name" value="G-type lectin S-receptor-like serine/threonine-protein kinase LECRK1"/>
    <property type="match status" value="1"/>
</dbReference>
<dbReference type="Pfam" id="PF08276">
    <property type="entry name" value="PAN_2"/>
    <property type="match status" value="1"/>
</dbReference>
<comment type="catalytic activity">
    <reaction evidence="16 18">
        <text>L-threonyl-[protein] + ATP = O-phospho-L-threonyl-[protein] + ADP + H(+)</text>
        <dbReference type="Rhea" id="RHEA:46608"/>
        <dbReference type="Rhea" id="RHEA-COMP:11060"/>
        <dbReference type="Rhea" id="RHEA-COMP:11605"/>
        <dbReference type="ChEBI" id="CHEBI:15378"/>
        <dbReference type="ChEBI" id="CHEBI:30013"/>
        <dbReference type="ChEBI" id="CHEBI:30616"/>
        <dbReference type="ChEBI" id="CHEBI:61977"/>
        <dbReference type="ChEBI" id="CHEBI:456216"/>
        <dbReference type="EC" id="2.7.11.1"/>
    </reaction>
</comment>
<evidence type="ECO:0000256" key="8">
    <source>
        <dbReference type="ARBA" id="ARBA00022741"/>
    </source>
</evidence>
<evidence type="ECO:0000256" key="10">
    <source>
        <dbReference type="ARBA" id="ARBA00022840"/>
    </source>
</evidence>
<evidence type="ECO:0000256" key="13">
    <source>
        <dbReference type="ARBA" id="ARBA00023157"/>
    </source>
</evidence>